<reference evidence="1 2" key="1">
    <citation type="journal article" date="2021" name="Hortic Res">
        <title>High-quality reference genome and annotation aids understanding of berry development for evergreen blueberry (Vaccinium darrowii).</title>
        <authorList>
            <person name="Yu J."/>
            <person name="Hulse-Kemp A.M."/>
            <person name="Babiker E."/>
            <person name="Staton M."/>
        </authorList>
    </citation>
    <scope>NUCLEOTIDE SEQUENCE [LARGE SCALE GENOMIC DNA]</scope>
    <source>
        <strain evidence="2">cv. NJ 8807/NJ 8810</strain>
        <tissue evidence="1">Young leaf</tissue>
    </source>
</reference>
<evidence type="ECO:0000313" key="1">
    <source>
        <dbReference type="EMBL" id="KAH7836178.1"/>
    </source>
</evidence>
<evidence type="ECO:0000313" key="2">
    <source>
        <dbReference type="Proteomes" id="UP000828048"/>
    </source>
</evidence>
<dbReference type="Proteomes" id="UP000828048">
    <property type="component" value="Chromosome 2"/>
</dbReference>
<keyword evidence="2" id="KW-1185">Reference proteome</keyword>
<gene>
    <name evidence="1" type="ORF">Vadar_033455</name>
</gene>
<name>A0ACB7X651_9ERIC</name>
<comment type="caution">
    <text evidence="1">The sequence shown here is derived from an EMBL/GenBank/DDBJ whole genome shotgun (WGS) entry which is preliminary data.</text>
</comment>
<protein>
    <submittedName>
        <fullName evidence="1">Uncharacterized protein</fullName>
    </submittedName>
</protein>
<proteinExistence type="predicted"/>
<dbReference type="EMBL" id="CM037152">
    <property type="protein sequence ID" value="KAH7836178.1"/>
    <property type="molecule type" value="Genomic_DNA"/>
</dbReference>
<sequence>MADFIVDDEKTDNGVDHEKVDKAVIFCSIFGGGGDEYKLRKQRSTEMDKNAFADCWRRPKGEFEALGLSVHNFTPKDHSICTIDIPERLQLYAPSTDKTSINDESEWICNQLKNELVINVDDIKWFLELIHVQKLDVPFIAMYRKDKCLSLFKDPDQHEANIDDHNKVGAKGSIKMHRVLWRIQELDRRWLLLRNRKDSLLSHYKKQYEVV</sequence>
<organism evidence="1 2">
    <name type="scientific">Vaccinium darrowii</name>
    <dbReference type="NCBI Taxonomy" id="229202"/>
    <lineage>
        <taxon>Eukaryota</taxon>
        <taxon>Viridiplantae</taxon>
        <taxon>Streptophyta</taxon>
        <taxon>Embryophyta</taxon>
        <taxon>Tracheophyta</taxon>
        <taxon>Spermatophyta</taxon>
        <taxon>Magnoliopsida</taxon>
        <taxon>eudicotyledons</taxon>
        <taxon>Gunneridae</taxon>
        <taxon>Pentapetalae</taxon>
        <taxon>asterids</taxon>
        <taxon>Ericales</taxon>
        <taxon>Ericaceae</taxon>
        <taxon>Vaccinioideae</taxon>
        <taxon>Vaccinieae</taxon>
        <taxon>Vaccinium</taxon>
    </lineage>
</organism>
<accession>A0ACB7X651</accession>